<dbReference type="InterPro" id="IPR027417">
    <property type="entry name" value="P-loop_NTPase"/>
</dbReference>
<dbReference type="GO" id="GO:0005829">
    <property type="term" value="C:cytosol"/>
    <property type="evidence" value="ECO:0007669"/>
    <property type="project" value="TreeGrafter"/>
</dbReference>
<dbReference type="GO" id="GO:0009898">
    <property type="term" value="C:cytoplasmic side of plasma membrane"/>
    <property type="evidence" value="ECO:0007669"/>
    <property type="project" value="TreeGrafter"/>
</dbReference>
<dbReference type="STRING" id="45851.BHV86_09040"/>
<evidence type="ECO:0000313" key="4">
    <source>
        <dbReference type="EMBL" id="EFF67978.1"/>
    </source>
</evidence>
<protein>
    <submittedName>
        <fullName evidence="4">Prevent-host-death family protein</fullName>
    </submittedName>
</protein>
<keyword evidence="2 3" id="KW-0067">ATP-binding</keyword>
<dbReference type="RefSeq" id="WP_005603708.1">
    <property type="nucleotide sequence ID" value="NZ_GG663524.1"/>
</dbReference>
<dbReference type="PIRSF" id="PIRSF003092">
    <property type="entry name" value="MinD"/>
    <property type="match status" value="1"/>
</dbReference>
<dbReference type="eggNOG" id="COG0455">
    <property type="taxonomic scope" value="Bacteria"/>
</dbReference>
<dbReference type="InterPro" id="IPR050625">
    <property type="entry name" value="ParA/MinD_ATPase"/>
</dbReference>
<keyword evidence="1 3" id="KW-0547">Nucleotide-binding</keyword>
<accession>D4S188</accession>
<feature type="binding site" evidence="3">
    <location>
        <begin position="31"/>
        <end position="38"/>
    </location>
    <ligand>
        <name>ATP</name>
        <dbReference type="ChEBI" id="CHEBI:30616"/>
    </ligand>
</feature>
<dbReference type="GO" id="GO:0005524">
    <property type="term" value="F:ATP binding"/>
    <property type="evidence" value="ECO:0007669"/>
    <property type="project" value="UniProtKB-KW"/>
</dbReference>
<dbReference type="InterPro" id="IPR033756">
    <property type="entry name" value="YlxH/NBP35"/>
</dbReference>
<evidence type="ECO:0000256" key="2">
    <source>
        <dbReference type="ARBA" id="ARBA00022840"/>
    </source>
</evidence>
<dbReference type="InterPro" id="IPR025501">
    <property type="entry name" value="MinD_FleN"/>
</dbReference>
<keyword evidence="5" id="KW-1185">Reference proteome</keyword>
<dbReference type="GeneID" id="98918000"/>
<dbReference type="PANTHER" id="PTHR43384:SF4">
    <property type="entry name" value="CELLULOSE BIOSYNTHESIS PROTEIN BCSQ-RELATED"/>
    <property type="match status" value="1"/>
</dbReference>
<dbReference type="Proteomes" id="UP000006238">
    <property type="component" value="Unassembled WGS sequence"/>
</dbReference>
<dbReference type="EMBL" id="ABWN01000033">
    <property type="protein sequence ID" value="EFF67978.1"/>
    <property type="molecule type" value="Genomic_DNA"/>
</dbReference>
<proteinExistence type="predicted"/>
<dbReference type="PANTHER" id="PTHR43384">
    <property type="entry name" value="SEPTUM SITE-DETERMINING PROTEIN MIND HOMOLOG, CHLOROPLASTIC-RELATED"/>
    <property type="match status" value="1"/>
</dbReference>
<sequence length="293" mass="32018">MDQAEKLRNIIKQQNQVSSSNARIITVTSGKGGVGKSSTAINIALQFRKQGKRVIIFDADFGLANIEVMFGIIPKYTLADLMFKGRDLKDIITEGPEGVMFVSGGSGIARLVNLDNEQIKRLVYKMAELEQMADVIVIDTGAGISKSVLEFVAASPEVILVTTPEPTSITDSYALLKALAMDEGFDKNTTRINIVTNKVTSRSESINIYDKLSAVVKRFLFIDLEYLGEVPQDSAITKAIMKQKPVSITYPNSASAKAFVEISENLDSGEHKVPNQKKGVIGFFSKVFTAGRR</sequence>
<evidence type="ECO:0000313" key="5">
    <source>
        <dbReference type="Proteomes" id="UP000006238"/>
    </source>
</evidence>
<organism evidence="4 5">
    <name type="scientific">Eshraghiella crossota DSM 2876</name>
    <dbReference type="NCBI Taxonomy" id="511680"/>
    <lineage>
        <taxon>Bacteria</taxon>
        <taxon>Bacillati</taxon>
        <taxon>Bacillota</taxon>
        <taxon>Clostridia</taxon>
        <taxon>Lachnospirales</taxon>
        <taxon>Lachnospiraceae</taxon>
        <taxon>Eshraghiella</taxon>
    </lineage>
</organism>
<dbReference type="GO" id="GO:0016887">
    <property type="term" value="F:ATP hydrolysis activity"/>
    <property type="evidence" value="ECO:0007669"/>
    <property type="project" value="TreeGrafter"/>
</dbReference>
<evidence type="ECO:0000256" key="3">
    <source>
        <dbReference type="PIRSR" id="PIRSR003092-1"/>
    </source>
</evidence>
<name>D4S188_9FIRM</name>
<dbReference type="HOGENOM" id="CLU_037612_0_0_9"/>
<dbReference type="CDD" id="cd02038">
    <property type="entry name" value="FlhG-like"/>
    <property type="match status" value="1"/>
</dbReference>
<dbReference type="SUPFAM" id="SSF52540">
    <property type="entry name" value="P-loop containing nucleoside triphosphate hydrolases"/>
    <property type="match status" value="1"/>
</dbReference>
<dbReference type="Gene3D" id="3.40.50.300">
    <property type="entry name" value="P-loop containing nucleotide triphosphate hydrolases"/>
    <property type="match status" value="1"/>
</dbReference>
<evidence type="ECO:0000256" key="1">
    <source>
        <dbReference type="ARBA" id="ARBA00022741"/>
    </source>
</evidence>
<dbReference type="Pfam" id="PF10609">
    <property type="entry name" value="ParA"/>
    <property type="match status" value="1"/>
</dbReference>
<reference evidence="4 5" key="1">
    <citation type="submission" date="2010-02" db="EMBL/GenBank/DDBJ databases">
        <authorList>
            <person name="Weinstock G."/>
            <person name="Sodergren E."/>
            <person name="Clifton S."/>
            <person name="Fulton L."/>
            <person name="Fulton B."/>
            <person name="Courtney L."/>
            <person name="Fronick C."/>
            <person name="Harrison M."/>
            <person name="Strong C."/>
            <person name="Farmer C."/>
            <person name="Delahaunty K."/>
            <person name="Markovic C."/>
            <person name="Hall O."/>
            <person name="Minx P."/>
            <person name="Tomlinson C."/>
            <person name="Mitreva M."/>
            <person name="Nelson J."/>
            <person name="Hou S."/>
            <person name="Wollam A."/>
            <person name="Pepin K.H."/>
            <person name="Johnson M."/>
            <person name="Bhonagiri V."/>
            <person name="Zhang X."/>
            <person name="Suruliraj S."/>
            <person name="Warren W."/>
            <person name="Chinwalla A."/>
            <person name="Mardis E.R."/>
            <person name="Wilson R.K."/>
        </authorList>
    </citation>
    <scope>NUCLEOTIDE SEQUENCE [LARGE SCALE GENOMIC DNA]</scope>
    <source>
        <strain evidence="4 5">DSM 2876</strain>
    </source>
</reference>
<dbReference type="GO" id="GO:0051782">
    <property type="term" value="P:negative regulation of cell division"/>
    <property type="evidence" value="ECO:0007669"/>
    <property type="project" value="TreeGrafter"/>
</dbReference>
<gene>
    <name evidence="4" type="ORF">BUTYVIB_01858</name>
</gene>
<dbReference type="InterPro" id="IPR033875">
    <property type="entry name" value="FlhG"/>
</dbReference>
<comment type="caution">
    <text evidence="4">The sequence shown here is derived from an EMBL/GenBank/DDBJ whole genome shotgun (WGS) entry which is preliminary data.</text>
</comment>
<dbReference type="AlphaFoldDB" id="D4S188"/>